<evidence type="ECO:0000256" key="2">
    <source>
        <dbReference type="ARBA" id="ARBA00005745"/>
    </source>
</evidence>
<feature type="domain" description="Type II secretion system protein GspF" evidence="9">
    <location>
        <begin position="271"/>
        <end position="393"/>
    </location>
</feature>
<dbReference type="InterPro" id="IPR003004">
    <property type="entry name" value="GspF/PilC"/>
</dbReference>
<feature type="domain" description="Type II secretion system protein GspF" evidence="9">
    <location>
        <begin position="66"/>
        <end position="189"/>
    </location>
</feature>
<protein>
    <submittedName>
        <fullName evidence="10">Type II secretion system F family protein</fullName>
    </submittedName>
</protein>
<evidence type="ECO:0000256" key="7">
    <source>
        <dbReference type="ARBA" id="ARBA00023136"/>
    </source>
</evidence>
<accession>A0A368KXF5</accession>
<dbReference type="PRINTS" id="PR00812">
    <property type="entry name" value="BCTERIALGSPF"/>
</dbReference>
<evidence type="ECO:0000313" key="10">
    <source>
        <dbReference type="EMBL" id="RCS54327.1"/>
    </source>
</evidence>
<proteinExistence type="inferred from homology"/>
<reference evidence="10 11" key="1">
    <citation type="submission" date="2018-07" db="EMBL/GenBank/DDBJ databases">
        <title>Comparative genomes isolates from brazilian mangrove.</title>
        <authorList>
            <person name="De Araujo J.E."/>
            <person name="Taketani R.G."/>
            <person name="Silva M.C.P."/>
            <person name="Lourenco M.V."/>
            <person name="Oliveira V.M."/>
            <person name="Andreote F.D."/>
        </authorList>
    </citation>
    <scope>NUCLEOTIDE SEQUENCE [LARGE SCALE GENOMIC DNA]</scope>
    <source>
        <strain evidence="10 11">HEX PRIS-MGV</strain>
    </source>
</reference>
<organism evidence="10 11">
    <name type="scientific">Bremerella cremea</name>
    <dbReference type="NCBI Taxonomy" id="1031537"/>
    <lineage>
        <taxon>Bacteria</taxon>
        <taxon>Pseudomonadati</taxon>
        <taxon>Planctomycetota</taxon>
        <taxon>Planctomycetia</taxon>
        <taxon>Pirellulales</taxon>
        <taxon>Pirellulaceae</taxon>
        <taxon>Bremerella</taxon>
    </lineage>
</organism>
<evidence type="ECO:0000256" key="1">
    <source>
        <dbReference type="ARBA" id="ARBA00004429"/>
    </source>
</evidence>
<evidence type="ECO:0000256" key="6">
    <source>
        <dbReference type="ARBA" id="ARBA00022989"/>
    </source>
</evidence>
<dbReference type="RefSeq" id="WP_114367393.1">
    <property type="nucleotide sequence ID" value="NZ_QPEX01000010.1"/>
</dbReference>
<keyword evidence="5 8" id="KW-0812">Transmembrane</keyword>
<dbReference type="PANTHER" id="PTHR30012">
    <property type="entry name" value="GENERAL SECRETION PATHWAY PROTEIN"/>
    <property type="match status" value="1"/>
</dbReference>
<sequence length="401" mass="44202">MPDFAYVARNLQGQKVSGKLTAQSEGDVLNSLMAKSLFPIEVKQEKKGNRFQFGGKKVSPQLAATFYAQLASLVRSGVPLMRSLNVLHDQASNEALKTVLEDIRNRVEEGEALDAAMARHPRAFNDMAINMVKAGAEGGFLEDALERVASFTEEQEDLKGRTVSALAYPFFLAVVGTGILTFLLVFFVPSFEEMFARLRERGQLPPITDWLLWFSGTLNSYGLFIVIGLVLLFFYLRTQLQTETGKRRFDYFKIKVPLLGSIMLDLAVARFCRVLGTMLKNGVPILRALEISRQAAGNRILSTAIENASDNISSGESLASPLGSSGYFPKTVVEMISVAEESNSLDRVLVEIADGLERRTSRRLDLAVRLLEPLMLLVMAGVVLVVVIALLLPVFRMSASL</sequence>
<dbReference type="OrthoDB" id="9805682at2"/>
<evidence type="ECO:0000256" key="8">
    <source>
        <dbReference type="SAM" id="Phobius"/>
    </source>
</evidence>
<dbReference type="FunFam" id="1.20.81.30:FF:000001">
    <property type="entry name" value="Type II secretion system protein F"/>
    <property type="match status" value="1"/>
</dbReference>
<feature type="transmembrane region" description="Helical" evidence="8">
    <location>
        <begin position="166"/>
        <end position="190"/>
    </location>
</feature>
<dbReference type="InterPro" id="IPR018076">
    <property type="entry name" value="T2SS_GspF_dom"/>
</dbReference>
<name>A0A368KXF5_9BACT</name>
<evidence type="ECO:0000256" key="5">
    <source>
        <dbReference type="ARBA" id="ARBA00022692"/>
    </source>
</evidence>
<dbReference type="PANTHER" id="PTHR30012:SF0">
    <property type="entry name" value="TYPE II SECRETION SYSTEM PROTEIN F-RELATED"/>
    <property type="match status" value="1"/>
</dbReference>
<dbReference type="InterPro" id="IPR042094">
    <property type="entry name" value="T2SS_GspF_sf"/>
</dbReference>
<dbReference type="EMBL" id="QPEX01000010">
    <property type="protein sequence ID" value="RCS54327.1"/>
    <property type="molecule type" value="Genomic_DNA"/>
</dbReference>
<keyword evidence="7 8" id="KW-0472">Membrane</keyword>
<dbReference type="AlphaFoldDB" id="A0A368KXF5"/>
<dbReference type="Gene3D" id="1.20.81.30">
    <property type="entry name" value="Type II secretion system (T2SS), domain F"/>
    <property type="match status" value="2"/>
</dbReference>
<evidence type="ECO:0000313" key="11">
    <source>
        <dbReference type="Proteomes" id="UP000253562"/>
    </source>
</evidence>
<gene>
    <name evidence="10" type="ORF">DTL42_04060</name>
</gene>
<keyword evidence="4" id="KW-0997">Cell inner membrane</keyword>
<comment type="similarity">
    <text evidence="2">Belongs to the GSP F family.</text>
</comment>
<feature type="transmembrane region" description="Helical" evidence="8">
    <location>
        <begin position="374"/>
        <end position="395"/>
    </location>
</feature>
<dbReference type="Pfam" id="PF00482">
    <property type="entry name" value="T2SSF"/>
    <property type="match status" value="2"/>
</dbReference>
<feature type="transmembrane region" description="Helical" evidence="8">
    <location>
        <begin position="210"/>
        <end position="236"/>
    </location>
</feature>
<keyword evidence="6 8" id="KW-1133">Transmembrane helix</keyword>
<dbReference type="Proteomes" id="UP000253562">
    <property type="component" value="Unassembled WGS sequence"/>
</dbReference>
<dbReference type="GO" id="GO:0005886">
    <property type="term" value="C:plasma membrane"/>
    <property type="evidence" value="ECO:0007669"/>
    <property type="project" value="UniProtKB-SubCell"/>
</dbReference>
<keyword evidence="3" id="KW-1003">Cell membrane</keyword>
<evidence type="ECO:0000259" key="9">
    <source>
        <dbReference type="Pfam" id="PF00482"/>
    </source>
</evidence>
<evidence type="ECO:0000256" key="3">
    <source>
        <dbReference type="ARBA" id="ARBA00022475"/>
    </source>
</evidence>
<comment type="caution">
    <text evidence="10">The sequence shown here is derived from an EMBL/GenBank/DDBJ whole genome shotgun (WGS) entry which is preliminary data.</text>
</comment>
<evidence type="ECO:0000256" key="4">
    <source>
        <dbReference type="ARBA" id="ARBA00022519"/>
    </source>
</evidence>
<comment type="subcellular location">
    <subcellularLocation>
        <location evidence="1">Cell inner membrane</location>
        <topology evidence="1">Multi-pass membrane protein</topology>
    </subcellularLocation>
</comment>